<dbReference type="InterPro" id="IPR028307">
    <property type="entry name" value="Lin-54_fam"/>
</dbReference>
<proteinExistence type="inferred from homology"/>
<evidence type="ECO:0000256" key="3">
    <source>
        <dbReference type="ARBA" id="ARBA00023242"/>
    </source>
</evidence>
<accession>A0AAU9JEV8</accession>
<dbReference type="Pfam" id="PF03638">
    <property type="entry name" value="TCR"/>
    <property type="match status" value="2"/>
</dbReference>
<dbReference type="PANTHER" id="PTHR12446">
    <property type="entry name" value="TESMIN/TSO1-RELATED"/>
    <property type="match status" value="1"/>
</dbReference>
<dbReference type="PROSITE" id="PS51634">
    <property type="entry name" value="CRC"/>
    <property type="match status" value="1"/>
</dbReference>
<evidence type="ECO:0000313" key="6">
    <source>
        <dbReference type="Proteomes" id="UP001162131"/>
    </source>
</evidence>
<keyword evidence="6" id="KW-1185">Reference proteome</keyword>
<comment type="caution">
    <text evidence="5">The sequence shown here is derived from an EMBL/GenBank/DDBJ whole genome shotgun (WGS) entry which is preliminary data.</text>
</comment>
<sequence length="278" mass="30881">MEASPLKDTSLKLSDDEVHILTPIPKRAFSLQASPFSQSVLSLSPIGALPSQASFYNQLNFTPKTLWAPIGNLSPLNQEDSRLDLISTSTRFIQKLDFSKVIDGKARFRASSLTVEVNVQDEIKDDSILLTSLSTSKPKKRPRNEIKIETKTCCNCQKSRCLKLYCDCFAAGSYCEGCNCVECYNVFEHENIRASHINAILEKNPKAFKPKFKTLLIKGESKAVHNRGCNCTKSACLKNYCECFQRGIICGESCQCSGCQNDVPCAKKKNQVDKAIIS</sequence>
<comment type="subcellular location">
    <subcellularLocation>
        <location evidence="1">Nucleus</location>
    </subcellularLocation>
</comment>
<gene>
    <name evidence="5" type="ORF">BSTOLATCC_MIC36568</name>
</gene>
<reference evidence="5" key="1">
    <citation type="submission" date="2021-09" db="EMBL/GenBank/DDBJ databases">
        <authorList>
            <consortium name="AG Swart"/>
            <person name="Singh M."/>
            <person name="Singh A."/>
            <person name="Seah K."/>
            <person name="Emmerich C."/>
        </authorList>
    </citation>
    <scope>NUCLEOTIDE SEQUENCE</scope>
    <source>
        <strain evidence="5">ATCC30299</strain>
    </source>
</reference>
<dbReference type="GO" id="GO:0006355">
    <property type="term" value="P:regulation of DNA-templated transcription"/>
    <property type="evidence" value="ECO:0007669"/>
    <property type="project" value="TreeGrafter"/>
</dbReference>
<evidence type="ECO:0000313" key="5">
    <source>
        <dbReference type="EMBL" id="CAG9324788.1"/>
    </source>
</evidence>
<feature type="domain" description="CRC" evidence="4">
    <location>
        <begin position="150"/>
        <end position="264"/>
    </location>
</feature>
<organism evidence="5 6">
    <name type="scientific">Blepharisma stoltei</name>
    <dbReference type="NCBI Taxonomy" id="1481888"/>
    <lineage>
        <taxon>Eukaryota</taxon>
        <taxon>Sar</taxon>
        <taxon>Alveolata</taxon>
        <taxon>Ciliophora</taxon>
        <taxon>Postciliodesmatophora</taxon>
        <taxon>Heterotrichea</taxon>
        <taxon>Heterotrichida</taxon>
        <taxon>Blepharismidae</taxon>
        <taxon>Blepharisma</taxon>
    </lineage>
</organism>
<dbReference type="AlphaFoldDB" id="A0AAU9JEV8"/>
<dbReference type="SMART" id="SM01114">
    <property type="entry name" value="CXC"/>
    <property type="match status" value="2"/>
</dbReference>
<protein>
    <recommendedName>
        <fullName evidence="4">CRC domain-containing protein</fullName>
    </recommendedName>
</protein>
<evidence type="ECO:0000256" key="1">
    <source>
        <dbReference type="ARBA" id="ARBA00004123"/>
    </source>
</evidence>
<dbReference type="PANTHER" id="PTHR12446:SF34">
    <property type="entry name" value="PROTEIN LIN-54 HOMOLOG"/>
    <property type="match status" value="1"/>
</dbReference>
<comment type="similarity">
    <text evidence="2">Belongs to the lin-54 family.</text>
</comment>
<keyword evidence="3" id="KW-0539">Nucleus</keyword>
<name>A0AAU9JEV8_9CILI</name>
<dbReference type="InterPro" id="IPR033467">
    <property type="entry name" value="Tesmin/TSO1-like_CXC"/>
</dbReference>
<dbReference type="Proteomes" id="UP001162131">
    <property type="component" value="Unassembled WGS sequence"/>
</dbReference>
<dbReference type="EMBL" id="CAJZBQ010000036">
    <property type="protein sequence ID" value="CAG9324788.1"/>
    <property type="molecule type" value="Genomic_DNA"/>
</dbReference>
<dbReference type="GO" id="GO:0005634">
    <property type="term" value="C:nucleus"/>
    <property type="evidence" value="ECO:0007669"/>
    <property type="project" value="UniProtKB-SubCell"/>
</dbReference>
<dbReference type="InterPro" id="IPR005172">
    <property type="entry name" value="CRC"/>
</dbReference>
<evidence type="ECO:0000259" key="4">
    <source>
        <dbReference type="PROSITE" id="PS51634"/>
    </source>
</evidence>
<evidence type="ECO:0000256" key="2">
    <source>
        <dbReference type="ARBA" id="ARBA00007267"/>
    </source>
</evidence>